<evidence type="ECO:0000313" key="4">
    <source>
        <dbReference type="Proteomes" id="UP000000753"/>
    </source>
</evidence>
<dbReference type="HOGENOM" id="CLU_033863_17_2_6"/>
<dbReference type="PANTHER" id="PTHR22911">
    <property type="entry name" value="ACYL-MALONYL CONDENSING ENZYME-RELATED"/>
    <property type="match status" value="1"/>
</dbReference>
<dbReference type="OrthoDB" id="8690132at2"/>
<dbReference type="GO" id="GO:0016020">
    <property type="term" value="C:membrane"/>
    <property type="evidence" value="ECO:0007669"/>
    <property type="project" value="InterPro"/>
</dbReference>
<evidence type="ECO:0000313" key="3">
    <source>
        <dbReference type="EMBL" id="ACJ31266.1"/>
    </source>
</evidence>
<protein>
    <submittedName>
        <fullName evidence="3">Membrane protein</fullName>
    </submittedName>
</protein>
<evidence type="ECO:0000259" key="2">
    <source>
        <dbReference type="Pfam" id="PF00892"/>
    </source>
</evidence>
<evidence type="ECO:0000256" key="1">
    <source>
        <dbReference type="SAM" id="Phobius"/>
    </source>
</evidence>
<feature type="transmembrane region" description="Helical" evidence="1">
    <location>
        <begin position="105"/>
        <end position="126"/>
    </location>
</feature>
<dbReference type="AlphaFoldDB" id="B8CTM2"/>
<keyword evidence="1" id="KW-0812">Transmembrane</keyword>
<dbReference type="EMBL" id="CP000472">
    <property type="protein sequence ID" value="ACJ31266.1"/>
    <property type="molecule type" value="Genomic_DNA"/>
</dbReference>
<dbReference type="Proteomes" id="UP000000753">
    <property type="component" value="Chromosome"/>
</dbReference>
<feature type="domain" description="EamA" evidence="2">
    <location>
        <begin position="159"/>
        <end position="286"/>
    </location>
</feature>
<dbReference type="InterPro" id="IPR037185">
    <property type="entry name" value="EmrE-like"/>
</dbReference>
<feature type="domain" description="EamA" evidence="2">
    <location>
        <begin position="18"/>
        <end position="149"/>
    </location>
</feature>
<feature type="transmembrane region" description="Helical" evidence="1">
    <location>
        <begin position="270"/>
        <end position="288"/>
    </location>
</feature>
<dbReference type="eggNOG" id="COG0697">
    <property type="taxonomic scope" value="Bacteria"/>
</dbReference>
<keyword evidence="4" id="KW-1185">Reference proteome</keyword>
<feature type="transmembrane region" description="Helical" evidence="1">
    <location>
        <begin position="76"/>
        <end position="99"/>
    </location>
</feature>
<feature type="transmembrane region" description="Helical" evidence="1">
    <location>
        <begin position="133"/>
        <end position="152"/>
    </location>
</feature>
<feature type="transmembrane region" description="Helical" evidence="1">
    <location>
        <begin position="46"/>
        <end position="64"/>
    </location>
</feature>
<dbReference type="STRING" id="225849.swp_4628"/>
<feature type="transmembrane region" description="Helical" evidence="1">
    <location>
        <begin position="21"/>
        <end position="40"/>
    </location>
</feature>
<dbReference type="Pfam" id="PF00892">
    <property type="entry name" value="EamA"/>
    <property type="match status" value="2"/>
</dbReference>
<proteinExistence type="predicted"/>
<dbReference type="RefSeq" id="WP_020914596.1">
    <property type="nucleotide sequence ID" value="NC_011566.1"/>
</dbReference>
<feature type="transmembrane region" description="Helical" evidence="1">
    <location>
        <begin position="158"/>
        <end position="178"/>
    </location>
</feature>
<organism evidence="3 4">
    <name type="scientific">Shewanella piezotolerans (strain WP3 / JCM 13877)</name>
    <dbReference type="NCBI Taxonomy" id="225849"/>
    <lineage>
        <taxon>Bacteria</taxon>
        <taxon>Pseudomonadati</taxon>
        <taxon>Pseudomonadota</taxon>
        <taxon>Gammaproteobacteria</taxon>
        <taxon>Alteromonadales</taxon>
        <taxon>Shewanellaceae</taxon>
        <taxon>Shewanella</taxon>
    </lineage>
</organism>
<dbReference type="InterPro" id="IPR000620">
    <property type="entry name" value="EamA_dom"/>
</dbReference>
<name>B8CTM2_SHEPW</name>
<dbReference type="SUPFAM" id="SSF103481">
    <property type="entry name" value="Multidrug resistance efflux transporter EmrE"/>
    <property type="match status" value="2"/>
</dbReference>
<feature type="transmembrane region" description="Helical" evidence="1">
    <location>
        <begin position="212"/>
        <end position="233"/>
    </location>
</feature>
<accession>B8CTM2</accession>
<feature type="transmembrane region" description="Helical" evidence="1">
    <location>
        <begin position="245"/>
        <end position="264"/>
    </location>
</feature>
<keyword evidence="1" id="KW-0472">Membrane</keyword>
<feature type="transmembrane region" description="Helical" evidence="1">
    <location>
        <begin position="187"/>
        <end position="206"/>
    </location>
</feature>
<gene>
    <name evidence="3" type="ordered locus">swp_4628</name>
</gene>
<dbReference type="KEGG" id="swp:swp_4628"/>
<keyword evidence="1" id="KW-1133">Transmembrane helix</keyword>
<dbReference type="PANTHER" id="PTHR22911:SF76">
    <property type="entry name" value="EAMA DOMAIN-CONTAINING PROTEIN"/>
    <property type="match status" value="1"/>
</dbReference>
<reference evidence="3 4" key="1">
    <citation type="journal article" date="2008" name="PLoS ONE">
        <title>Environmental adaptation: genomic analysis of the piezotolerant and psychrotolerant deep-sea iron reducing bacterium Shewanella piezotolerans WP3.</title>
        <authorList>
            <person name="Wang F."/>
            <person name="Wang J."/>
            <person name="Jian H."/>
            <person name="Zhang B."/>
            <person name="Li S."/>
            <person name="Wang F."/>
            <person name="Zeng X."/>
            <person name="Gao L."/>
            <person name="Bartlett D.H."/>
            <person name="Yu J."/>
            <person name="Hu S."/>
            <person name="Xiao X."/>
        </authorList>
    </citation>
    <scope>NUCLEOTIDE SEQUENCE [LARGE SCALE GENOMIC DNA]</scope>
    <source>
        <strain evidence="4">WP3 / JCM 13877</strain>
    </source>
</reference>
<sequence>MTRISATSFSNHNTKLQGFSLAILGAVLMSIDPIFIRFAGVSGFDTAFLFGLFTAISMPIVLQLNDKRGLVQAIKLSGWPLLLTASLMVGSAAGLVFSIKNTSIANTFVILSATPALAAVFSWLLLREITSRATWLSIIAVMIGISVVVSGSVGSGNWFGDLLALLSVTCLAIMFTLLRKYRDVSRLATVGLGGMLLAIVMLFFATPTEYNLNTWLIMAAMGLFTAPICRVLAMVATRHITAAEVSMTMMLETVLAPIWALLFFNEIPALESLIGGGIILITVFFYTLSSMQTHNNSRQAK</sequence>